<evidence type="ECO:0000313" key="15">
    <source>
        <dbReference type="Proteomes" id="UP000267521"/>
    </source>
</evidence>
<dbReference type="PIRSF" id="PIRSF037532">
    <property type="entry name" value="STHK_NtrY"/>
    <property type="match status" value="1"/>
</dbReference>
<accession>A0A3M6PZJ3</accession>
<organism evidence="14 15">
    <name type="scientific">Allofranklinella schreckenbergeri</name>
    <dbReference type="NCBI Taxonomy" id="1076744"/>
    <lineage>
        <taxon>Bacteria</taxon>
        <taxon>Pseudomonadati</taxon>
        <taxon>Pseudomonadota</taxon>
        <taxon>Betaproteobacteria</taxon>
        <taxon>Burkholderiales</taxon>
        <taxon>Comamonadaceae</taxon>
        <taxon>Allofranklinella</taxon>
    </lineage>
</organism>
<dbReference type="AlphaFoldDB" id="A0A3M6PZJ3"/>
<dbReference type="Pfam" id="PF00672">
    <property type="entry name" value="HAMP"/>
    <property type="match status" value="1"/>
</dbReference>
<dbReference type="SUPFAM" id="SSF55785">
    <property type="entry name" value="PYP-like sensor domain (PAS domain)"/>
    <property type="match status" value="1"/>
</dbReference>
<dbReference type="GO" id="GO:0005524">
    <property type="term" value="F:ATP binding"/>
    <property type="evidence" value="ECO:0007669"/>
    <property type="project" value="UniProtKB-KW"/>
</dbReference>
<gene>
    <name evidence="14" type="ORF">EBQ26_10005</name>
</gene>
<dbReference type="InterPro" id="IPR004358">
    <property type="entry name" value="Sig_transdc_His_kin-like_C"/>
</dbReference>
<feature type="domain" description="Histidine kinase" evidence="12">
    <location>
        <begin position="543"/>
        <end position="769"/>
    </location>
</feature>
<dbReference type="Pfam" id="PF02518">
    <property type="entry name" value="HATPase_c"/>
    <property type="match status" value="1"/>
</dbReference>
<sequence>MNPSRIKRSRLNWALGVILAVALAIALVLLFLLALATDIHELYAQYYPWLLGINSATAIFLLLVLLWGSWRLFRRLRQNKFGSRLLIKLAALFCVVGILPGALVYVISYQFVSRSIENWFDARVESALTAGVSMARSTLDAWVVNTTARARYSATQLEQVRQGSLGIALEQIREQFDASQVALWRANGEVEFSAGLPSGTLLPERPANAAFRSAREQREWATLEGLDAAERDHNAPVQVQTLVLVRGLDGDLSLSPDAQRFLQITVPVPAALVKESFIVQHANQEYQERAQSRLGLRRMYIGTLTLSLFLAVFGAILLAVVLGNRLLRPILILAEGVKEVAAGNLNPKVALPRNDELSGLTRAFALMTHQLALARESEQKSLAALDASHGQLRTILDNLTAGVVVLDGQQRIVSTNPGATRVLRAPLAAYQGRPLAEVPDLAEFAAQIAPRFETLLAGRAKPEGPAQNLGDHLNDRTADHWQHTYELYAPPQGASPEAHQDYSLTIVARGAMLPDGNRLLVFDDISDVVSAQRAQAWGEVARRLAHEIKNPLTPIQLSAERLEMRLSGKLPEKEEAVLAKSVKTIVDQVEGMKRLVDEFRDYARLPSAQLQTVDLNALVLDVLQLYGAENASFAIRAELDEHIPPILGDAMQLRQVIHNLLQNAQDASLQAQENRAESPAAIAISTHWSAHANLVRLSVQDNGTGFAANMLQRVFEPYVTTKAKGTGLGLAVVKKIADEHHAVIDLVNVQDEEGAVTGAKVSLSFRALPSGQDAIA</sequence>
<comment type="catalytic activity">
    <reaction evidence="1">
        <text>ATP + protein L-histidine = ADP + protein N-phospho-L-histidine.</text>
        <dbReference type="EC" id="2.7.13.3"/>
    </reaction>
</comment>
<evidence type="ECO:0000256" key="4">
    <source>
        <dbReference type="ARBA" id="ARBA00022553"/>
    </source>
</evidence>
<dbReference type="GO" id="GO:0016020">
    <property type="term" value="C:membrane"/>
    <property type="evidence" value="ECO:0007669"/>
    <property type="project" value="UniProtKB-SubCell"/>
</dbReference>
<dbReference type="InterPro" id="IPR003594">
    <property type="entry name" value="HATPase_dom"/>
</dbReference>
<dbReference type="SMART" id="SM00387">
    <property type="entry name" value="HATPase_c"/>
    <property type="match status" value="1"/>
</dbReference>
<dbReference type="InterPro" id="IPR005467">
    <property type="entry name" value="His_kinase_dom"/>
</dbReference>
<dbReference type="InterPro" id="IPR000014">
    <property type="entry name" value="PAS"/>
</dbReference>
<dbReference type="SMART" id="SM00388">
    <property type="entry name" value="HisKA"/>
    <property type="match status" value="1"/>
</dbReference>
<evidence type="ECO:0000313" key="14">
    <source>
        <dbReference type="EMBL" id="RMW96086.1"/>
    </source>
</evidence>
<evidence type="ECO:0000256" key="9">
    <source>
        <dbReference type="ARBA" id="ARBA00023012"/>
    </source>
</evidence>
<evidence type="ECO:0000256" key="3">
    <source>
        <dbReference type="ARBA" id="ARBA00012438"/>
    </source>
</evidence>
<keyword evidence="8" id="KW-0067">ATP-binding</keyword>
<feature type="transmembrane region" description="Helical" evidence="11">
    <location>
        <begin position="85"/>
        <end position="107"/>
    </location>
</feature>
<dbReference type="Gene3D" id="3.30.565.10">
    <property type="entry name" value="Histidine kinase-like ATPase, C-terminal domain"/>
    <property type="match status" value="1"/>
</dbReference>
<name>A0A3M6PZJ3_9BURK</name>
<proteinExistence type="predicted"/>
<feature type="transmembrane region" description="Helical" evidence="11">
    <location>
        <begin position="299"/>
        <end position="322"/>
    </location>
</feature>
<evidence type="ECO:0000256" key="7">
    <source>
        <dbReference type="ARBA" id="ARBA00022777"/>
    </source>
</evidence>
<feature type="domain" description="HAMP" evidence="13">
    <location>
        <begin position="324"/>
        <end position="376"/>
    </location>
</feature>
<dbReference type="Gene3D" id="6.10.340.10">
    <property type="match status" value="1"/>
</dbReference>
<dbReference type="InterPro" id="IPR013656">
    <property type="entry name" value="PAS_4"/>
</dbReference>
<dbReference type="PANTHER" id="PTHR43065:SF10">
    <property type="entry name" value="PEROXIDE STRESS-ACTIVATED HISTIDINE KINASE MAK3"/>
    <property type="match status" value="1"/>
</dbReference>
<dbReference type="Gene3D" id="1.10.287.130">
    <property type="match status" value="1"/>
</dbReference>
<keyword evidence="9" id="KW-0902">Two-component regulatory system</keyword>
<evidence type="ECO:0000256" key="6">
    <source>
        <dbReference type="ARBA" id="ARBA00022741"/>
    </source>
</evidence>
<dbReference type="PANTHER" id="PTHR43065">
    <property type="entry name" value="SENSOR HISTIDINE KINASE"/>
    <property type="match status" value="1"/>
</dbReference>
<dbReference type="SMART" id="SM00304">
    <property type="entry name" value="HAMP"/>
    <property type="match status" value="1"/>
</dbReference>
<keyword evidence="4" id="KW-0597">Phosphoprotein</keyword>
<dbReference type="Proteomes" id="UP000267521">
    <property type="component" value="Unassembled WGS sequence"/>
</dbReference>
<reference evidence="14 15" key="1">
    <citation type="submission" date="2018-10" db="EMBL/GenBank/DDBJ databases">
        <title>Comamonadaceae CDC group NO-1 genome sequencing and assembly.</title>
        <authorList>
            <person name="Bernier A.-M."/>
            <person name="Bernard K."/>
        </authorList>
    </citation>
    <scope>NUCLEOTIDE SEQUENCE [LARGE SCALE GENOMIC DNA]</scope>
    <source>
        <strain evidence="14 15">NML970147</strain>
    </source>
</reference>
<dbReference type="SUPFAM" id="SSF158472">
    <property type="entry name" value="HAMP domain-like"/>
    <property type="match status" value="1"/>
</dbReference>
<dbReference type="RefSeq" id="WP_122238882.1">
    <property type="nucleotide sequence ID" value="NZ_RDQM01000013.1"/>
</dbReference>
<dbReference type="CDD" id="cd06225">
    <property type="entry name" value="HAMP"/>
    <property type="match status" value="1"/>
</dbReference>
<feature type="transmembrane region" description="Helical" evidence="11">
    <location>
        <begin position="46"/>
        <end position="73"/>
    </location>
</feature>
<evidence type="ECO:0000256" key="5">
    <source>
        <dbReference type="ARBA" id="ARBA00022679"/>
    </source>
</evidence>
<dbReference type="InterPro" id="IPR017232">
    <property type="entry name" value="NtrY"/>
</dbReference>
<dbReference type="PROSITE" id="PS50109">
    <property type="entry name" value="HIS_KIN"/>
    <property type="match status" value="1"/>
</dbReference>
<evidence type="ECO:0000256" key="11">
    <source>
        <dbReference type="SAM" id="Phobius"/>
    </source>
</evidence>
<comment type="caution">
    <text evidence="14">The sequence shown here is derived from an EMBL/GenBank/DDBJ whole genome shotgun (WGS) entry which is preliminary data.</text>
</comment>
<keyword evidence="10" id="KW-0175">Coiled coil</keyword>
<dbReference type="InterPro" id="IPR036097">
    <property type="entry name" value="HisK_dim/P_sf"/>
</dbReference>
<evidence type="ECO:0000256" key="8">
    <source>
        <dbReference type="ARBA" id="ARBA00022840"/>
    </source>
</evidence>
<evidence type="ECO:0000256" key="2">
    <source>
        <dbReference type="ARBA" id="ARBA00004370"/>
    </source>
</evidence>
<keyword evidence="11" id="KW-0812">Transmembrane</keyword>
<dbReference type="Pfam" id="PF00512">
    <property type="entry name" value="HisKA"/>
    <property type="match status" value="1"/>
</dbReference>
<keyword evidence="5" id="KW-0808">Transferase</keyword>
<dbReference type="GO" id="GO:0000155">
    <property type="term" value="F:phosphorelay sensor kinase activity"/>
    <property type="evidence" value="ECO:0007669"/>
    <property type="project" value="InterPro"/>
</dbReference>
<dbReference type="InterPro" id="IPR003661">
    <property type="entry name" value="HisK_dim/P_dom"/>
</dbReference>
<dbReference type="InterPro" id="IPR035965">
    <property type="entry name" value="PAS-like_dom_sf"/>
</dbReference>
<dbReference type="SMART" id="SM00091">
    <property type="entry name" value="PAS"/>
    <property type="match status" value="1"/>
</dbReference>
<dbReference type="InterPro" id="IPR036890">
    <property type="entry name" value="HATPase_C_sf"/>
</dbReference>
<comment type="subcellular location">
    <subcellularLocation>
        <location evidence="2">Membrane</location>
    </subcellularLocation>
</comment>
<protein>
    <recommendedName>
        <fullName evidence="3">histidine kinase</fullName>
        <ecNumber evidence="3">2.7.13.3</ecNumber>
    </recommendedName>
</protein>
<keyword evidence="6" id="KW-0547">Nucleotide-binding</keyword>
<dbReference type="Gene3D" id="3.30.450.20">
    <property type="entry name" value="PAS domain"/>
    <property type="match status" value="1"/>
</dbReference>
<evidence type="ECO:0000256" key="10">
    <source>
        <dbReference type="SAM" id="Coils"/>
    </source>
</evidence>
<evidence type="ECO:0000259" key="12">
    <source>
        <dbReference type="PROSITE" id="PS50109"/>
    </source>
</evidence>
<dbReference type="EMBL" id="RDQM01000013">
    <property type="protein sequence ID" value="RMW96086.1"/>
    <property type="molecule type" value="Genomic_DNA"/>
</dbReference>
<dbReference type="Pfam" id="PF08448">
    <property type="entry name" value="PAS_4"/>
    <property type="match status" value="1"/>
</dbReference>
<dbReference type="InterPro" id="IPR003660">
    <property type="entry name" value="HAMP_dom"/>
</dbReference>
<dbReference type="SUPFAM" id="SSF55874">
    <property type="entry name" value="ATPase domain of HSP90 chaperone/DNA topoisomerase II/histidine kinase"/>
    <property type="match status" value="1"/>
</dbReference>
<keyword evidence="7" id="KW-0418">Kinase</keyword>
<dbReference type="PRINTS" id="PR00344">
    <property type="entry name" value="BCTRLSENSOR"/>
</dbReference>
<dbReference type="CDD" id="cd00082">
    <property type="entry name" value="HisKA"/>
    <property type="match status" value="1"/>
</dbReference>
<dbReference type="SUPFAM" id="SSF47384">
    <property type="entry name" value="Homodimeric domain of signal transducing histidine kinase"/>
    <property type="match status" value="1"/>
</dbReference>
<feature type="coiled-coil region" evidence="10">
    <location>
        <begin position="650"/>
        <end position="677"/>
    </location>
</feature>
<keyword evidence="11" id="KW-0472">Membrane</keyword>
<evidence type="ECO:0000259" key="13">
    <source>
        <dbReference type="PROSITE" id="PS50885"/>
    </source>
</evidence>
<keyword evidence="11" id="KW-1133">Transmembrane helix</keyword>
<dbReference type="EC" id="2.7.13.3" evidence="3"/>
<evidence type="ECO:0000256" key="1">
    <source>
        <dbReference type="ARBA" id="ARBA00000085"/>
    </source>
</evidence>
<dbReference type="PROSITE" id="PS50885">
    <property type="entry name" value="HAMP"/>
    <property type="match status" value="1"/>
</dbReference>